<keyword evidence="2" id="KW-1185">Reference proteome</keyword>
<dbReference type="SUPFAM" id="SSF55909">
    <property type="entry name" value="Pentein"/>
    <property type="match status" value="1"/>
</dbReference>
<dbReference type="InterPro" id="IPR014541">
    <property type="entry name" value="Amdntrnsf_FN0238"/>
</dbReference>
<evidence type="ECO:0000313" key="1">
    <source>
        <dbReference type="EMBL" id="CUG87332.1"/>
    </source>
</evidence>
<dbReference type="PANTHER" id="PTHR43224:SF1">
    <property type="entry name" value="AMIDINOTRANSFERASE"/>
    <property type="match status" value="1"/>
</dbReference>
<dbReference type="OMA" id="RCMMAEV"/>
<dbReference type="Pfam" id="PF19420">
    <property type="entry name" value="DDAH_eukar"/>
    <property type="match status" value="1"/>
</dbReference>
<dbReference type="AlphaFoldDB" id="A0A0S4JAZ5"/>
<dbReference type="OrthoDB" id="14321at2759"/>
<accession>A0A0S4JAZ5</accession>
<name>A0A0S4JAZ5_BODSA</name>
<evidence type="ECO:0000313" key="2">
    <source>
        <dbReference type="Proteomes" id="UP000051952"/>
    </source>
</evidence>
<dbReference type="GO" id="GO:0016740">
    <property type="term" value="F:transferase activity"/>
    <property type="evidence" value="ECO:0007669"/>
    <property type="project" value="UniProtKB-KW"/>
</dbReference>
<dbReference type="Proteomes" id="UP000051952">
    <property type="component" value="Unassembled WGS sequence"/>
</dbReference>
<dbReference type="EMBL" id="CYKH01001500">
    <property type="protein sequence ID" value="CUG87332.1"/>
    <property type="molecule type" value="Genomic_DNA"/>
</dbReference>
<protein>
    <submittedName>
        <fullName evidence="1">Amidinotransferase, putative</fullName>
    </submittedName>
</protein>
<dbReference type="VEuPathDB" id="TriTrypDB:BSAL_09605"/>
<proteinExistence type="predicted"/>
<dbReference type="PANTHER" id="PTHR43224">
    <property type="entry name" value="AMIDINOTRANSFERASE"/>
    <property type="match status" value="1"/>
</dbReference>
<sequence length="387" mass="41890">MSFSSFVLMVEPMSFYVNRVTALDNKCQPTLAADDVDDDAESQAAIAEHRLVAERLKREYFVDVVVVPISSGASDDQLDELSRKPDAIFPNNSISFHADATSGVAKVVLYPMSPGRVNEVPPLILANIARSHTTIQTHDLRELTANDASAVMEGTGAINFTSDGTALFIGISKRASPAVVPTVRSLLGIDSLSNVFLFHATDHHGVPIYHTNVVGWVGSGICAWCFESMSFGGATPEEEQQEKERLMTFLRDRVCYGNAERVLFLTRDQALHHFSGNCLEVRRTLQVDGTPTVVPLLCMSAAAWGGYTAQQQQVLLEHYHGESNIAVFPIPTIERLGGGSVRCLLAASTPLPPPRATTATTFSGESSVGPITRHMDVFQSLVSSSVV</sequence>
<gene>
    <name evidence="1" type="ORF">BSAL_09605</name>
</gene>
<keyword evidence="1" id="KW-0808">Transferase</keyword>
<reference evidence="2" key="1">
    <citation type="submission" date="2015-09" db="EMBL/GenBank/DDBJ databases">
        <authorList>
            <consortium name="Pathogen Informatics"/>
        </authorList>
    </citation>
    <scope>NUCLEOTIDE SEQUENCE [LARGE SCALE GENOMIC DNA]</scope>
    <source>
        <strain evidence="2">Lake Konstanz</strain>
    </source>
</reference>
<organism evidence="1 2">
    <name type="scientific">Bodo saltans</name>
    <name type="common">Flagellated protozoan</name>
    <dbReference type="NCBI Taxonomy" id="75058"/>
    <lineage>
        <taxon>Eukaryota</taxon>
        <taxon>Discoba</taxon>
        <taxon>Euglenozoa</taxon>
        <taxon>Kinetoplastea</taxon>
        <taxon>Metakinetoplastina</taxon>
        <taxon>Eubodonida</taxon>
        <taxon>Bodonidae</taxon>
        <taxon>Bodo</taxon>
    </lineage>
</organism>
<dbReference type="Gene3D" id="3.75.10.10">
    <property type="entry name" value="L-arginine/glycine Amidinotransferase, Chain A"/>
    <property type="match status" value="1"/>
</dbReference>